<organism evidence="1 2">
    <name type="scientific">Paenibacillus cellulosilyticus</name>
    <dbReference type="NCBI Taxonomy" id="375489"/>
    <lineage>
        <taxon>Bacteria</taxon>
        <taxon>Bacillati</taxon>
        <taxon>Bacillota</taxon>
        <taxon>Bacilli</taxon>
        <taxon>Bacillales</taxon>
        <taxon>Paenibacillaceae</taxon>
        <taxon>Paenibacillus</taxon>
    </lineage>
</organism>
<name>A0A2V2YQD0_9BACL</name>
<dbReference type="EMBL" id="QGTQ01000028">
    <property type="protein sequence ID" value="PWV95301.1"/>
    <property type="molecule type" value="Genomic_DNA"/>
</dbReference>
<evidence type="ECO:0000313" key="2">
    <source>
        <dbReference type="Proteomes" id="UP000246635"/>
    </source>
</evidence>
<sequence>MLDRSDISPLTATVEVEEKDRGGFSLLSGAAE</sequence>
<comment type="caution">
    <text evidence="1">The sequence shown here is derived from an EMBL/GenBank/DDBJ whole genome shotgun (WGS) entry which is preliminary data.</text>
</comment>
<keyword evidence="2" id="KW-1185">Reference proteome</keyword>
<dbReference type="AlphaFoldDB" id="A0A2V2YQD0"/>
<protein>
    <submittedName>
        <fullName evidence="1">Uncharacterized protein</fullName>
    </submittedName>
</protein>
<accession>A0A2V2YQD0</accession>
<dbReference type="Proteomes" id="UP000246635">
    <property type="component" value="Unassembled WGS sequence"/>
</dbReference>
<evidence type="ECO:0000313" key="1">
    <source>
        <dbReference type="EMBL" id="PWV95301.1"/>
    </source>
</evidence>
<reference evidence="1 2" key="1">
    <citation type="submission" date="2018-05" db="EMBL/GenBank/DDBJ databases">
        <title>Genomic Encyclopedia of Type Strains, Phase III (KMG-III): the genomes of soil and plant-associated and newly described type strains.</title>
        <authorList>
            <person name="Whitman W."/>
        </authorList>
    </citation>
    <scope>NUCLEOTIDE SEQUENCE [LARGE SCALE GENOMIC DNA]</scope>
    <source>
        <strain evidence="1 2">CECT 5696</strain>
    </source>
</reference>
<proteinExistence type="predicted"/>
<gene>
    <name evidence="1" type="ORF">DFQ01_12813</name>
</gene>